<reference evidence="2" key="1">
    <citation type="submission" date="2009-10" db="EMBL/GenBank/DDBJ databases">
        <title>Diversity of trophic interactions inside an arsenic-rich microbial ecosystem.</title>
        <authorList>
            <person name="Bertin P.N."/>
            <person name="Heinrich-Salmeron A."/>
            <person name="Pelletier E."/>
            <person name="Goulhen-Chollet F."/>
            <person name="Arsene-Ploetze F."/>
            <person name="Gallien S."/>
            <person name="Calteau A."/>
            <person name="Vallenet D."/>
            <person name="Casiot C."/>
            <person name="Chane-Woon-Ming B."/>
            <person name="Giloteaux L."/>
            <person name="Barakat M."/>
            <person name="Bonnefoy V."/>
            <person name="Bruneel O."/>
            <person name="Chandler M."/>
            <person name="Cleiss J."/>
            <person name="Duran R."/>
            <person name="Elbaz-Poulichet F."/>
            <person name="Fonknechten N."/>
            <person name="Lauga B."/>
            <person name="Mornico D."/>
            <person name="Ortet P."/>
            <person name="Schaeffer C."/>
            <person name="Siguier P."/>
            <person name="Alexander Thil Smith A."/>
            <person name="Van Dorsselaer A."/>
            <person name="Weissenbach J."/>
            <person name="Medigue C."/>
            <person name="Le Paslier D."/>
        </authorList>
    </citation>
    <scope>NUCLEOTIDE SEQUENCE</scope>
</reference>
<keyword evidence="1" id="KW-0472">Membrane</keyword>
<gene>
    <name evidence="2" type="ORF">CARN4_0110</name>
</gene>
<proteinExistence type="predicted"/>
<comment type="caution">
    <text evidence="2">The sequence shown here is derived from an EMBL/GenBank/DDBJ whole genome shotgun (WGS) entry which is preliminary data.</text>
</comment>
<dbReference type="Gene3D" id="2.60.40.10">
    <property type="entry name" value="Immunoglobulins"/>
    <property type="match status" value="1"/>
</dbReference>
<dbReference type="InterPro" id="IPR013783">
    <property type="entry name" value="Ig-like_fold"/>
</dbReference>
<evidence type="ECO:0000256" key="1">
    <source>
        <dbReference type="SAM" id="Phobius"/>
    </source>
</evidence>
<sequence>MTFCGSCGNEVDFAARFCLKCGAPTDASPLRSRTRPALIGWGAFVAIVAVAIVLLVHFWSYLQPTPDVVGRWNGAPTNVPAAAAQYVGNGMFQVTISNVGAGGHLSGTVSIAGIYSEPLTGHIVGRHISLGGNFSNMSLGGYITLNFNGTVNGNTIDGALTENIHSLAGTFPVSMSIALSRSGSPQAIVAPSVAGAGLPSSPPVTRISAVQFTGNPGNYSVEIDGTGFGSPPVALPYDGVMGYFKMDDTVEIGYLGDADSLDFVSWSNMQLQITSDTYQSPGDQFLVGVWNPQTQQGATFGGNIPPIQGGTPQISSVEFSGGGQSLHITIDGSGFGPAPPGVPLAPDGQPFIGDTNNLKVTDWAYHAFAGNGGKGVEFAAGNSGSATTLDYESWTDAQIQIQGFAGAYGSDGMIVRSGDPLGITVQSTNTGRKTAWGGSVP</sequence>
<name>E6Q0Q4_9ZZZZ</name>
<dbReference type="AlphaFoldDB" id="E6Q0Q4"/>
<keyword evidence="1" id="KW-1133">Transmembrane helix</keyword>
<organism evidence="2">
    <name type="scientific">mine drainage metagenome</name>
    <dbReference type="NCBI Taxonomy" id="410659"/>
    <lineage>
        <taxon>unclassified sequences</taxon>
        <taxon>metagenomes</taxon>
        <taxon>ecological metagenomes</taxon>
    </lineage>
</organism>
<accession>E6Q0Q4</accession>
<evidence type="ECO:0008006" key="3">
    <source>
        <dbReference type="Google" id="ProtNLM"/>
    </source>
</evidence>
<dbReference type="EMBL" id="CABO01000005">
    <property type="protein sequence ID" value="CBI00764.1"/>
    <property type="molecule type" value="Genomic_DNA"/>
</dbReference>
<protein>
    <recommendedName>
        <fullName evidence="3">Zinc-ribbon domain-containing protein</fullName>
    </recommendedName>
</protein>
<keyword evidence="1" id="KW-0812">Transmembrane</keyword>
<evidence type="ECO:0000313" key="2">
    <source>
        <dbReference type="EMBL" id="CBI00764.1"/>
    </source>
</evidence>
<feature type="transmembrane region" description="Helical" evidence="1">
    <location>
        <begin position="38"/>
        <end position="59"/>
    </location>
</feature>